<protein>
    <submittedName>
        <fullName evidence="5">Flagellar protein FlbT</fullName>
    </submittedName>
</protein>
<dbReference type="Proteomes" id="UP000198804">
    <property type="component" value="Unassembled WGS sequence"/>
</dbReference>
<dbReference type="STRING" id="414703.SAMN04488125_11795"/>
<evidence type="ECO:0000313" key="5">
    <source>
        <dbReference type="EMBL" id="SFL54310.1"/>
    </source>
</evidence>
<sequence length="189" mass="20225">MPRDAAKVERPTARTMHLNLRAGERVYINGAVVRADRKVSLELMNDATFLLEGHVLQPDAATTPLRQLYFAAQTMLIEPGQADLARTVYSTLQDGILAATDEPAILAGLKAASGLVDAGRPYEALKVIRGLYAAESALIEGAGLEAPPLAQTAEPPADTRAPRSPAERPRRQPRSPDPKADTMAAKVIP</sequence>
<dbReference type="Pfam" id="PF07378">
    <property type="entry name" value="FlbT"/>
    <property type="match status" value="1"/>
</dbReference>
<keyword evidence="6" id="KW-1185">Reference proteome</keyword>
<feature type="region of interest" description="Disordered" evidence="4">
    <location>
        <begin position="145"/>
        <end position="189"/>
    </location>
</feature>
<keyword evidence="5" id="KW-0969">Cilium</keyword>
<evidence type="ECO:0000313" key="6">
    <source>
        <dbReference type="Proteomes" id="UP000198804"/>
    </source>
</evidence>
<dbReference type="GO" id="GO:1902209">
    <property type="term" value="P:negative regulation of bacterial-type flagellum assembly"/>
    <property type="evidence" value="ECO:0007669"/>
    <property type="project" value="InterPro"/>
</dbReference>
<keyword evidence="3" id="KW-0694">RNA-binding</keyword>
<proteinExistence type="predicted"/>
<evidence type="ECO:0000256" key="1">
    <source>
        <dbReference type="ARBA" id="ARBA00022491"/>
    </source>
</evidence>
<name>A0A1I4IJ07_9HYPH</name>
<dbReference type="InterPro" id="IPR009967">
    <property type="entry name" value="Flagellum_FlbT"/>
</dbReference>
<keyword evidence="2" id="KW-1005">Bacterial flagellum biogenesis</keyword>
<dbReference type="NCBIfam" id="NF001995">
    <property type="entry name" value="PRK00794.1-1"/>
    <property type="match status" value="1"/>
</dbReference>
<evidence type="ECO:0000256" key="2">
    <source>
        <dbReference type="ARBA" id="ARBA00022795"/>
    </source>
</evidence>
<keyword evidence="5" id="KW-0966">Cell projection</keyword>
<feature type="compositionally biased region" description="Basic and acidic residues" evidence="4">
    <location>
        <begin position="165"/>
        <end position="180"/>
    </location>
</feature>
<evidence type="ECO:0000256" key="3">
    <source>
        <dbReference type="ARBA" id="ARBA00022884"/>
    </source>
</evidence>
<organism evidence="5 6">
    <name type="scientific">Methylorubrum salsuginis</name>
    <dbReference type="NCBI Taxonomy" id="414703"/>
    <lineage>
        <taxon>Bacteria</taxon>
        <taxon>Pseudomonadati</taxon>
        <taxon>Pseudomonadota</taxon>
        <taxon>Alphaproteobacteria</taxon>
        <taxon>Hyphomicrobiales</taxon>
        <taxon>Methylobacteriaceae</taxon>
        <taxon>Methylorubrum</taxon>
    </lineage>
</organism>
<dbReference type="GO" id="GO:0006402">
    <property type="term" value="P:mRNA catabolic process"/>
    <property type="evidence" value="ECO:0007669"/>
    <property type="project" value="InterPro"/>
</dbReference>
<dbReference type="GO" id="GO:0048027">
    <property type="term" value="F:mRNA 5'-UTR binding"/>
    <property type="evidence" value="ECO:0007669"/>
    <property type="project" value="InterPro"/>
</dbReference>
<gene>
    <name evidence="5" type="ORF">SAMN04488125_11795</name>
</gene>
<dbReference type="GO" id="GO:0044781">
    <property type="term" value="P:bacterial-type flagellum organization"/>
    <property type="evidence" value="ECO:0007669"/>
    <property type="project" value="UniProtKB-KW"/>
</dbReference>
<dbReference type="EMBL" id="FOSV01000017">
    <property type="protein sequence ID" value="SFL54310.1"/>
    <property type="molecule type" value="Genomic_DNA"/>
</dbReference>
<reference evidence="6" key="1">
    <citation type="submission" date="2016-10" db="EMBL/GenBank/DDBJ databases">
        <authorList>
            <person name="Varghese N."/>
            <person name="Submissions S."/>
        </authorList>
    </citation>
    <scope>NUCLEOTIDE SEQUENCE [LARGE SCALE GENOMIC DNA]</scope>
    <source>
        <strain evidence="6">CGMCC 1.6474</strain>
    </source>
</reference>
<accession>A0A1I4IJ07</accession>
<evidence type="ECO:0000256" key="4">
    <source>
        <dbReference type="SAM" id="MobiDB-lite"/>
    </source>
</evidence>
<keyword evidence="5" id="KW-0282">Flagellum</keyword>
<keyword evidence="1" id="KW-0678">Repressor</keyword>
<dbReference type="AlphaFoldDB" id="A0A1I4IJ07"/>